<keyword evidence="1" id="KW-0472">Membrane</keyword>
<dbReference type="EMBL" id="CP015163">
    <property type="protein sequence ID" value="AXB42250.1"/>
    <property type="molecule type" value="Genomic_DNA"/>
</dbReference>
<reference evidence="2 3" key="1">
    <citation type="submission" date="2016-04" db="EMBL/GenBank/DDBJ databases">
        <title>Complete genome sequence and analysis of deep-sea sediment isolate, Amycolatopsis sp. WP1.</title>
        <authorList>
            <person name="Wang H."/>
            <person name="Chen S."/>
            <person name="Wu Q."/>
        </authorList>
    </citation>
    <scope>NUCLEOTIDE SEQUENCE [LARGE SCALE GENOMIC DNA]</scope>
    <source>
        <strain evidence="2 3">WP1</strain>
    </source>
</reference>
<evidence type="ECO:0000313" key="2">
    <source>
        <dbReference type="EMBL" id="AXB42250.1"/>
    </source>
</evidence>
<accession>A0A344L2H6</accession>
<dbReference type="RefSeq" id="WP_113691520.1">
    <property type="nucleotide sequence ID" value="NZ_CP015163.1"/>
</dbReference>
<organism evidence="2 3">
    <name type="scientific">Amycolatopsis albispora</name>
    <dbReference type="NCBI Taxonomy" id="1804986"/>
    <lineage>
        <taxon>Bacteria</taxon>
        <taxon>Bacillati</taxon>
        <taxon>Actinomycetota</taxon>
        <taxon>Actinomycetes</taxon>
        <taxon>Pseudonocardiales</taxon>
        <taxon>Pseudonocardiaceae</taxon>
        <taxon>Amycolatopsis</taxon>
    </lineage>
</organism>
<proteinExistence type="predicted"/>
<name>A0A344L2H6_9PSEU</name>
<evidence type="ECO:0000256" key="1">
    <source>
        <dbReference type="SAM" id="Phobius"/>
    </source>
</evidence>
<feature type="transmembrane region" description="Helical" evidence="1">
    <location>
        <begin position="21"/>
        <end position="48"/>
    </location>
</feature>
<evidence type="ECO:0000313" key="3">
    <source>
        <dbReference type="Proteomes" id="UP000250434"/>
    </source>
</evidence>
<feature type="transmembrane region" description="Helical" evidence="1">
    <location>
        <begin position="60"/>
        <end position="80"/>
    </location>
</feature>
<dbReference type="KEGG" id="aab:A4R43_06655"/>
<keyword evidence="3" id="KW-1185">Reference proteome</keyword>
<keyword evidence="1" id="KW-1133">Transmembrane helix</keyword>
<sequence>MRTRPVRERPGKRAWLGPLSLLLGVVCWWVPLGWMVAVVAIACATASILTDRQYRLDWTAVTGASVAAGQLFFTVFLMAMEAAGH</sequence>
<keyword evidence="1" id="KW-0812">Transmembrane</keyword>
<dbReference type="Proteomes" id="UP000250434">
    <property type="component" value="Chromosome"/>
</dbReference>
<gene>
    <name evidence="2" type="ORF">A4R43_06655</name>
</gene>
<protein>
    <submittedName>
        <fullName evidence="2">Uncharacterized protein</fullName>
    </submittedName>
</protein>
<dbReference type="AlphaFoldDB" id="A0A344L2H6"/>
<dbReference type="OrthoDB" id="3700443at2"/>